<evidence type="ECO:0000313" key="1">
    <source>
        <dbReference type="EMBL" id="CAG6574616.1"/>
    </source>
</evidence>
<reference evidence="1" key="1">
    <citation type="submission" date="2021-05" db="EMBL/GenBank/DDBJ databases">
        <authorList>
            <person name="Alioto T."/>
            <person name="Alioto T."/>
            <person name="Gomez Garrido J."/>
        </authorList>
    </citation>
    <scope>NUCLEOTIDE SEQUENCE</scope>
</reference>
<dbReference type="EMBL" id="HBUE01186516">
    <property type="protein sequence ID" value="CAG6522978.1"/>
    <property type="molecule type" value="Transcribed_RNA"/>
</dbReference>
<organism evidence="1">
    <name type="scientific">Culex pipiens</name>
    <name type="common">House mosquito</name>
    <dbReference type="NCBI Taxonomy" id="7175"/>
    <lineage>
        <taxon>Eukaryota</taxon>
        <taxon>Metazoa</taxon>
        <taxon>Ecdysozoa</taxon>
        <taxon>Arthropoda</taxon>
        <taxon>Hexapoda</taxon>
        <taxon>Insecta</taxon>
        <taxon>Pterygota</taxon>
        <taxon>Neoptera</taxon>
        <taxon>Endopterygota</taxon>
        <taxon>Diptera</taxon>
        <taxon>Nematocera</taxon>
        <taxon>Culicoidea</taxon>
        <taxon>Culicidae</taxon>
        <taxon>Culicinae</taxon>
        <taxon>Culicini</taxon>
        <taxon>Culex</taxon>
        <taxon>Culex</taxon>
    </lineage>
</organism>
<dbReference type="AlphaFoldDB" id="A0A8D8JPF3"/>
<proteinExistence type="predicted"/>
<name>A0A8D8JPF3_CULPI</name>
<sequence length="117" mass="14108">MKHVFLFVSVIYIKSINDTHTRYLYIQKPTKTLCIHTCKWHTLIHNYFRGSQKRKKIGKSGGFKVIFILYSREQRGKRVLSERRKVVPYVLQVIILYKILIFYERKSIPGERQNGYR</sequence>
<accession>A0A8D8JPF3</accession>
<protein>
    <submittedName>
        <fullName evidence="1">(northern house mosquito) hypothetical protein</fullName>
    </submittedName>
</protein>
<dbReference type="EMBL" id="HBUE01292257">
    <property type="protein sequence ID" value="CAG6574616.1"/>
    <property type="molecule type" value="Transcribed_RNA"/>
</dbReference>